<evidence type="ECO:0000256" key="4">
    <source>
        <dbReference type="SAM" id="SignalP"/>
    </source>
</evidence>
<dbReference type="AlphaFoldDB" id="A0A7S4F5S6"/>
<feature type="region of interest" description="Disordered" evidence="2">
    <location>
        <begin position="538"/>
        <end position="572"/>
    </location>
</feature>
<feature type="compositionally biased region" description="Basic and acidic residues" evidence="2">
    <location>
        <begin position="685"/>
        <end position="695"/>
    </location>
</feature>
<feature type="compositionally biased region" description="Pro residues" evidence="2">
    <location>
        <begin position="793"/>
        <end position="807"/>
    </location>
</feature>
<feature type="compositionally biased region" description="Polar residues" evidence="2">
    <location>
        <begin position="713"/>
        <end position="736"/>
    </location>
</feature>
<reference evidence="5" key="1">
    <citation type="submission" date="2021-01" db="EMBL/GenBank/DDBJ databases">
        <authorList>
            <person name="Corre E."/>
            <person name="Pelletier E."/>
            <person name="Niang G."/>
            <person name="Scheremetjew M."/>
            <person name="Finn R."/>
            <person name="Kale V."/>
            <person name="Holt S."/>
            <person name="Cochrane G."/>
            <person name="Meng A."/>
            <person name="Brown T."/>
            <person name="Cohen L."/>
        </authorList>
    </citation>
    <scope>NUCLEOTIDE SEQUENCE</scope>
    <source>
        <strain evidence="5">CCMP645</strain>
    </source>
</reference>
<feature type="chain" id="PRO_5030657358" evidence="4">
    <location>
        <begin position="18"/>
        <end position="821"/>
    </location>
</feature>
<feature type="signal peptide" evidence="4">
    <location>
        <begin position="1"/>
        <end position="17"/>
    </location>
</feature>
<keyword evidence="3" id="KW-0472">Membrane</keyword>
<feature type="coiled-coil region" evidence="1">
    <location>
        <begin position="477"/>
        <end position="504"/>
    </location>
</feature>
<evidence type="ECO:0000256" key="1">
    <source>
        <dbReference type="SAM" id="Coils"/>
    </source>
</evidence>
<dbReference type="Gene3D" id="3.40.390.10">
    <property type="entry name" value="Collagenase (Catalytic Domain)"/>
    <property type="match status" value="1"/>
</dbReference>
<protein>
    <submittedName>
        <fullName evidence="5">Uncharacterized protein</fullName>
    </submittedName>
</protein>
<evidence type="ECO:0000313" key="5">
    <source>
        <dbReference type="EMBL" id="CAE0775048.1"/>
    </source>
</evidence>
<feature type="transmembrane region" description="Helical" evidence="3">
    <location>
        <begin position="241"/>
        <end position="266"/>
    </location>
</feature>
<keyword evidence="4" id="KW-0732">Signal</keyword>
<keyword evidence="3" id="KW-0812">Transmembrane</keyword>
<evidence type="ECO:0000256" key="3">
    <source>
        <dbReference type="SAM" id="Phobius"/>
    </source>
</evidence>
<keyword evidence="3" id="KW-1133">Transmembrane helix</keyword>
<feature type="compositionally biased region" description="Low complexity" evidence="2">
    <location>
        <begin position="780"/>
        <end position="792"/>
    </location>
</feature>
<feature type="transmembrane region" description="Helical" evidence="3">
    <location>
        <begin position="322"/>
        <end position="340"/>
    </location>
</feature>
<keyword evidence="1" id="KW-0175">Coiled coil</keyword>
<feature type="compositionally biased region" description="Low complexity" evidence="2">
    <location>
        <begin position="758"/>
        <end position="769"/>
    </location>
</feature>
<feature type="transmembrane region" description="Helical" evidence="3">
    <location>
        <begin position="454"/>
        <end position="476"/>
    </location>
</feature>
<dbReference type="SUPFAM" id="SSF55486">
    <property type="entry name" value="Metalloproteases ('zincins'), catalytic domain"/>
    <property type="match status" value="1"/>
</dbReference>
<evidence type="ECO:0000256" key="2">
    <source>
        <dbReference type="SAM" id="MobiDB-lite"/>
    </source>
</evidence>
<sequence>MKLRQAWLLQLVLGAQGWVLYSPTRKQDAVANIPGYANIAGDKVWKDPSTFNLSESVLRWGLPSNPYITEALARGVSWALHPDFCEDLLGQFPEENFNVDLSWLGWERAFSFLSCDDLTTAVRSSFDMWSLNHDRINFFDVSDKCAEPGSLANGSTDCPAAELFLIVTPETESSTELAAYVKNDVFNIDRSPILTSGREQTPGRGLLSSTMTVSRGICWYLDTTFCYNFHRLDDSGWDVVLLMRMLFVVISVLCGLVVLWLLTSILKAALCPRVSKSSGGHVEMLTTVTTPRSQKSQKSKYVCGGKRCDSALDALSNMPMGILLFCLFWLFFMPIFYYRVFLPCWECYDFTATIAHEVGHVLGFHHPDVYPELNLRATAPMGPETCQYPLNHVEYEPLPEDADSVMYSVTKHRSKTCLTLDDLEGLNFLYPTCEGARTEPECVDNQRLSGWLRLGVAVGIPYVLVTLLLFCCQCGIRSFQRRKVRKLEENVGKLRKQASRLRREGIGMREQLEAVNNNMQAWAAKHFQSSRSRIGAIGRSASNLRQQGSRMFPTFRRRSSAPSTPRRNAADDVEASMALSASVAAANARGRSLSNPPDMFAHIAAINGQHEADEEEVRRNELSQIEESSERGSRMSRVSSPDGRRPTEGRPSTGRPSEARSDAEGALVRCSAASAPRNSAACDSAARDPAARDSHASGGARGSHGSNLPHISPLQTQNAGSSRPASPSRGNTQAVNRSFPRDSAARGSHGSNAPYAPPTSSSRSNSPSPGNAQPVNRSFPRSGSPLSASGRAPPRPPQPSGLQPTPPGYGASMDPLAMHKV</sequence>
<name>A0A7S4F5S6_CHRCT</name>
<dbReference type="EMBL" id="HBIZ01043314">
    <property type="protein sequence ID" value="CAE0775048.1"/>
    <property type="molecule type" value="Transcribed_RNA"/>
</dbReference>
<organism evidence="5">
    <name type="scientific">Chrysotila carterae</name>
    <name type="common">Marine alga</name>
    <name type="synonym">Syracosphaera carterae</name>
    <dbReference type="NCBI Taxonomy" id="13221"/>
    <lineage>
        <taxon>Eukaryota</taxon>
        <taxon>Haptista</taxon>
        <taxon>Haptophyta</taxon>
        <taxon>Prymnesiophyceae</taxon>
        <taxon>Isochrysidales</taxon>
        <taxon>Isochrysidaceae</taxon>
        <taxon>Chrysotila</taxon>
    </lineage>
</organism>
<feature type="region of interest" description="Disordered" evidence="2">
    <location>
        <begin position="610"/>
        <end position="821"/>
    </location>
</feature>
<gene>
    <name evidence="5" type="ORF">PCAR00345_LOCUS27682</name>
</gene>
<accession>A0A7S4F5S6</accession>
<dbReference type="InterPro" id="IPR024079">
    <property type="entry name" value="MetalloPept_cat_dom_sf"/>
</dbReference>
<proteinExistence type="predicted"/>
<dbReference type="GO" id="GO:0008237">
    <property type="term" value="F:metallopeptidase activity"/>
    <property type="evidence" value="ECO:0007669"/>
    <property type="project" value="InterPro"/>
</dbReference>